<evidence type="ECO:0000313" key="1">
    <source>
        <dbReference type="EMBL" id="CAF1507980.1"/>
    </source>
</evidence>
<dbReference type="Gene3D" id="3.90.176.10">
    <property type="entry name" value="Toxin ADP-ribosyltransferase, Chain A, domain 1"/>
    <property type="match status" value="1"/>
</dbReference>
<gene>
    <name evidence="1" type="ORF">VCS650_LOCUS42610</name>
</gene>
<evidence type="ECO:0000313" key="2">
    <source>
        <dbReference type="Proteomes" id="UP000663891"/>
    </source>
</evidence>
<dbReference type="Pfam" id="PF13374">
    <property type="entry name" value="TPR_10"/>
    <property type="match status" value="1"/>
</dbReference>
<dbReference type="InterPro" id="IPR011990">
    <property type="entry name" value="TPR-like_helical_dom_sf"/>
</dbReference>
<dbReference type="SUPFAM" id="SSF56399">
    <property type="entry name" value="ADP-ribosylation"/>
    <property type="match status" value="1"/>
</dbReference>
<dbReference type="InterPro" id="IPR019734">
    <property type="entry name" value="TPR_rpt"/>
</dbReference>
<dbReference type="SUPFAM" id="SSF48452">
    <property type="entry name" value="TPR-like"/>
    <property type="match status" value="2"/>
</dbReference>
<dbReference type="Proteomes" id="UP000663891">
    <property type="component" value="Unassembled WGS sequence"/>
</dbReference>
<reference evidence="1" key="1">
    <citation type="submission" date="2021-02" db="EMBL/GenBank/DDBJ databases">
        <authorList>
            <person name="Nowell W R."/>
        </authorList>
    </citation>
    <scope>NUCLEOTIDE SEQUENCE</scope>
</reference>
<organism evidence="1 2">
    <name type="scientific">Adineta steineri</name>
    <dbReference type="NCBI Taxonomy" id="433720"/>
    <lineage>
        <taxon>Eukaryota</taxon>
        <taxon>Metazoa</taxon>
        <taxon>Spiralia</taxon>
        <taxon>Gnathifera</taxon>
        <taxon>Rotifera</taxon>
        <taxon>Eurotatoria</taxon>
        <taxon>Bdelloidea</taxon>
        <taxon>Adinetida</taxon>
        <taxon>Adinetidae</taxon>
        <taxon>Adineta</taxon>
    </lineage>
</organism>
<dbReference type="AlphaFoldDB" id="A0A815TPS1"/>
<name>A0A815TPS1_9BILA</name>
<accession>A0A815TPS1</accession>
<dbReference type="SMART" id="SM00028">
    <property type="entry name" value="TPR"/>
    <property type="match status" value="3"/>
</dbReference>
<comment type="caution">
    <text evidence="1">The sequence shown here is derived from an EMBL/GenBank/DDBJ whole genome shotgun (WGS) entry which is preliminary data.</text>
</comment>
<dbReference type="OrthoDB" id="10005064at2759"/>
<proteinExistence type="predicted"/>
<dbReference type="PROSITE" id="PS51996">
    <property type="entry name" value="TR_MART"/>
    <property type="match status" value="1"/>
</dbReference>
<dbReference type="EMBL" id="CAJNON010002353">
    <property type="protein sequence ID" value="CAF1507980.1"/>
    <property type="molecule type" value="Genomic_DNA"/>
</dbReference>
<sequence>MQESFITSNDLIRCISKCVHECANQFDTLLSTLAGCSSDTMTTNVVNNIADFAELWFPLYIDLLLDLPIVAPGQEERRFVEQCRRHFIHNPGALELIKEFEENYTPYGAIYYYSCDGFVYRLVNRALRRQAMDGILDFRFLLFDIRNQLQSAHEHFLDSNTKIGMLKTFFRGQRMSCNELTELQKKHRDGTLITTNSYFSTSESIDVARIFAGKPAKEIVSILFEITAEIKHPEIQQRKPFARISQYSQFGIAEREVLFSIGSFFKIDKIYEESPSFWIIKLTFVDEDDEKQDVIRDFRTLRTCSSEAKIIKIGHLLANNAHQGILRAKKFYELITSSNFSETLKIACTAGLGWLAFKERNGILAIEQQQTALRLYEQLPKDESESLTLLYNTSYNCIGASFRLMKKYRHALKYYRKAEELLLKIPIDKYAMYDGYRNITSINIASIQKLLGEVDQAWDTYKKILAYEMSSSTRFHGHTYLTIAQAGLLEAKILHDEDETERCSQNWKAFLDISLTNLSSSYRRSIISGVLLIGFEYMDNEQRRTMAIDYFQKVINISRRYVNINQDDHRIVLKCLNQLARLYTKKRNYDHSVNHSLDALNMCHENEVVDIAECYESMALNYEQQLSDQTEDLTPDDICRMIVDNPFSFTINSVILTFERNEFAFGQYTTNEGTLSGVGPGFQLFSGPLVLYSALIKTLKGFELLFIPSKVMAILLNFRPGPGYRSGKAN</sequence>
<protein>
    <submittedName>
        <fullName evidence="1">Uncharacterized protein</fullName>
    </submittedName>
</protein>
<dbReference type="Gene3D" id="1.25.40.10">
    <property type="entry name" value="Tetratricopeptide repeat domain"/>
    <property type="match status" value="2"/>
</dbReference>